<evidence type="ECO:0000313" key="7">
    <source>
        <dbReference type="EMBL" id="CDZ24120.1"/>
    </source>
</evidence>
<dbReference type="GO" id="GO:0003723">
    <property type="term" value="F:RNA binding"/>
    <property type="evidence" value="ECO:0007669"/>
    <property type="project" value="UniProtKB-UniRule"/>
</dbReference>
<keyword evidence="5 7" id="KW-0328">Glycosyltransferase</keyword>
<evidence type="ECO:0000256" key="3">
    <source>
        <dbReference type="ARBA" id="ARBA00023015"/>
    </source>
</evidence>
<dbReference type="OrthoDB" id="9802227at2"/>
<dbReference type="InterPro" id="IPR023050">
    <property type="entry name" value="PyrR"/>
</dbReference>
<keyword evidence="5" id="KW-0694">RNA-binding</keyword>
<comment type="catalytic activity">
    <reaction evidence="5">
        <text>UMP + diphosphate = 5-phospho-alpha-D-ribose 1-diphosphate + uracil</text>
        <dbReference type="Rhea" id="RHEA:13017"/>
        <dbReference type="ChEBI" id="CHEBI:17568"/>
        <dbReference type="ChEBI" id="CHEBI:33019"/>
        <dbReference type="ChEBI" id="CHEBI:57865"/>
        <dbReference type="ChEBI" id="CHEBI:58017"/>
        <dbReference type="EC" id="2.4.2.9"/>
    </reaction>
</comment>
<comment type="function">
    <text evidence="5">Regulates transcriptional attenuation of the pyrimidine nucleotide (pyr) operon by binding in a uridine-dependent manner to specific sites on pyr mRNA. This disrupts an antiterminator hairpin in the RNA and favors formation of a downstream transcription terminator, leading to a reduced expression of downstream genes.</text>
</comment>
<evidence type="ECO:0000256" key="5">
    <source>
        <dbReference type="HAMAP-Rule" id="MF_01219"/>
    </source>
</evidence>
<dbReference type="Pfam" id="PF00156">
    <property type="entry name" value="Pribosyltran"/>
    <property type="match status" value="1"/>
</dbReference>
<dbReference type="AlphaFoldDB" id="A0A078KSI2"/>
<proteinExistence type="inferred from homology"/>
<feature type="domain" description="Phosphoribosyltransferase" evidence="6">
    <location>
        <begin position="6"/>
        <end position="147"/>
    </location>
</feature>
<dbReference type="PANTHER" id="PTHR11608">
    <property type="entry name" value="BIFUNCTIONAL PROTEIN PYRR"/>
    <property type="match status" value="1"/>
</dbReference>
<comment type="similarity">
    <text evidence="1 5">Belongs to the purine/pyrimidine phosphoribosyltransferase family. PyrR subfamily.</text>
</comment>
<dbReference type="InterPro" id="IPR050137">
    <property type="entry name" value="PyrR_bifunctional"/>
</dbReference>
<dbReference type="EMBL" id="LM995447">
    <property type="protein sequence ID" value="CDZ24120.1"/>
    <property type="molecule type" value="Genomic_DNA"/>
</dbReference>
<protein>
    <recommendedName>
        <fullName evidence="5">Bifunctional protein PyrR</fullName>
    </recommendedName>
    <domain>
        <recommendedName>
            <fullName evidence="5">Pyrimidine operon regulatory protein</fullName>
        </recommendedName>
    </domain>
    <domain>
        <recommendedName>
            <fullName evidence="5">Uracil phosphoribosyltransferase</fullName>
            <shortName evidence="5">UPRTase</shortName>
            <ecNumber evidence="5">2.4.2.9</ecNumber>
        </recommendedName>
    </domain>
</protein>
<dbReference type="PANTHER" id="PTHR11608:SF0">
    <property type="entry name" value="BIFUNCTIONAL PROTEIN PYRR"/>
    <property type="match status" value="1"/>
</dbReference>
<dbReference type="NCBIfam" id="NF003548">
    <property type="entry name" value="PRK05205.1-4"/>
    <property type="match status" value="1"/>
</dbReference>
<evidence type="ECO:0000313" key="8">
    <source>
        <dbReference type="Proteomes" id="UP000032431"/>
    </source>
</evidence>
<evidence type="ECO:0000256" key="4">
    <source>
        <dbReference type="ARBA" id="ARBA00023163"/>
    </source>
</evidence>
<evidence type="ECO:0000259" key="6">
    <source>
        <dbReference type="Pfam" id="PF00156"/>
    </source>
</evidence>
<sequence length="186" mass="21001">MREKAEIMDEKAIFRAVARIAYEIVERNHGAQDLCIIGIKRRGAVLAKLIAEKIYEVEKISVKLGYLDITPFRDDLNSSQLPNEESEIPFDVVNQNVVLVDDVIYTGRSVRAAIDAIMKKGRPKRIQLAVLVDRGHRELPIRADFVGKNVPTSRNESVEVMVTEYDGVNRVAIFDNGGEDDEYRVS</sequence>
<dbReference type="HOGENOM" id="CLU_094234_2_1_9"/>
<dbReference type="InterPro" id="IPR000836">
    <property type="entry name" value="PRTase_dom"/>
</dbReference>
<keyword evidence="8" id="KW-1185">Reference proteome</keyword>
<organism evidence="7 8">
    <name type="scientific">[Clostridium] cellulosi</name>
    <dbReference type="NCBI Taxonomy" id="29343"/>
    <lineage>
        <taxon>Bacteria</taxon>
        <taxon>Bacillati</taxon>
        <taxon>Bacillota</taxon>
        <taxon>Clostridia</taxon>
        <taxon>Eubacteriales</taxon>
        <taxon>Oscillospiraceae</taxon>
        <taxon>Oscillospiraceae incertae sedis</taxon>
    </lineage>
</organism>
<dbReference type="GO" id="GO:0004845">
    <property type="term" value="F:uracil phosphoribosyltransferase activity"/>
    <property type="evidence" value="ECO:0007669"/>
    <property type="project" value="UniProtKB-UniRule"/>
</dbReference>
<dbReference type="HAMAP" id="MF_01219">
    <property type="entry name" value="PyrR"/>
    <property type="match status" value="1"/>
</dbReference>
<keyword evidence="4 5" id="KW-0804">Transcription</keyword>
<dbReference type="Gene3D" id="3.40.50.2020">
    <property type="match status" value="1"/>
</dbReference>
<keyword evidence="5 7" id="KW-0808">Transferase</keyword>
<dbReference type="GO" id="GO:0006353">
    <property type="term" value="P:DNA-templated transcription termination"/>
    <property type="evidence" value="ECO:0007669"/>
    <property type="project" value="UniProtKB-UniRule"/>
</dbReference>
<gene>
    <name evidence="5" type="primary">pyrR</name>
    <name evidence="7" type="ORF">CCDG5_1003</name>
</gene>
<keyword evidence="2 5" id="KW-0806">Transcription termination</keyword>
<dbReference type="NCBIfam" id="NF003549">
    <property type="entry name" value="PRK05205.1-5"/>
    <property type="match status" value="1"/>
</dbReference>
<dbReference type="FunFam" id="3.40.50.2020:FF:000020">
    <property type="entry name" value="Bifunctional protein PyrR"/>
    <property type="match status" value="1"/>
</dbReference>
<dbReference type="CDD" id="cd06223">
    <property type="entry name" value="PRTases_typeI"/>
    <property type="match status" value="1"/>
</dbReference>
<dbReference type="KEGG" id="ccel:CCDG5_1003"/>
<evidence type="ECO:0000256" key="2">
    <source>
        <dbReference type="ARBA" id="ARBA00022472"/>
    </source>
</evidence>
<dbReference type="PATRIC" id="fig|29343.3.peg.1058"/>
<reference evidence="8" key="1">
    <citation type="submission" date="2014-07" db="EMBL/GenBank/DDBJ databases">
        <authorList>
            <person name="Wibberg D."/>
        </authorList>
    </citation>
    <scope>NUCLEOTIDE SEQUENCE [LARGE SCALE GENOMIC DNA]</scope>
    <source>
        <strain evidence="8">DG5</strain>
    </source>
</reference>
<feature type="short sequence motif" description="PRPP-binding" evidence="5">
    <location>
        <begin position="97"/>
        <end position="109"/>
    </location>
</feature>
<accession>A0A078KSI2</accession>
<comment type="function">
    <text evidence="5">Also displays a weak uracil phosphoribosyltransferase activity which is not physiologically significant.</text>
</comment>
<dbReference type="Proteomes" id="UP000032431">
    <property type="component" value="Chromosome I"/>
</dbReference>
<dbReference type="InterPro" id="IPR029057">
    <property type="entry name" value="PRTase-like"/>
</dbReference>
<name>A0A078KSI2_9FIRM</name>
<evidence type="ECO:0000256" key="1">
    <source>
        <dbReference type="ARBA" id="ARBA00005565"/>
    </source>
</evidence>
<dbReference type="SUPFAM" id="SSF53271">
    <property type="entry name" value="PRTase-like"/>
    <property type="match status" value="1"/>
</dbReference>
<dbReference type="EC" id="2.4.2.9" evidence="5"/>
<dbReference type="STRING" id="29343.CCDG5_1003"/>
<comment type="subunit">
    <text evidence="5">Homodimer and homohexamer; in equilibrium.</text>
</comment>
<keyword evidence="3 5" id="KW-0805">Transcription regulation</keyword>